<dbReference type="AlphaFoldDB" id="A0A930PLJ4"/>
<dbReference type="Proteomes" id="UP000770330">
    <property type="component" value="Unassembled WGS sequence"/>
</dbReference>
<accession>A0A930PLJ4</accession>
<reference evidence="1" key="1">
    <citation type="submission" date="2020-04" db="EMBL/GenBank/DDBJ databases">
        <title>Deep metagenomics examines the oral microbiome during advanced dental caries in children, revealing novel taxa and co-occurrences with host molecules.</title>
        <authorList>
            <person name="Baker J.L."/>
            <person name="Morton J.T."/>
            <person name="Dinis M."/>
            <person name="Alvarez R."/>
            <person name="Tran N.C."/>
            <person name="Knight R."/>
            <person name="Edlund A."/>
        </authorList>
    </citation>
    <scope>NUCLEOTIDE SEQUENCE</scope>
    <source>
        <strain evidence="1">JCVI_39_bin.18</strain>
    </source>
</reference>
<sequence>MSSPVMDLISTVPDDLPPRYGSDRSPTAIARVVSLIEGGRALNVSLYGGPPIQISATAVNWTGVETAHVLLDPDTGRALHALGPAPKPENPLPQWKELPAPPKIVCEATLIPQWAGTWDGTSWTRHGGGGAWQGTAGGHRLTGLATFGRQAEALGRITITAATLTLRPHPTSAAWSAQIAPATYSDTGPVTMGATISAPVQVGATSLTVDIMRIASQLLTPGTGLALVGQTYGGVQASGDSLSIRITYTSR</sequence>
<comment type="caution">
    <text evidence="1">The sequence shown here is derived from an EMBL/GenBank/DDBJ whole genome shotgun (WGS) entry which is preliminary data.</text>
</comment>
<protein>
    <submittedName>
        <fullName evidence="1">Uncharacterized protein</fullName>
    </submittedName>
</protein>
<name>A0A930PLJ4_9MICC</name>
<evidence type="ECO:0000313" key="2">
    <source>
        <dbReference type="Proteomes" id="UP000770330"/>
    </source>
</evidence>
<proteinExistence type="predicted"/>
<organism evidence="1 2">
    <name type="scientific">Rothia mucilaginosa</name>
    <dbReference type="NCBI Taxonomy" id="43675"/>
    <lineage>
        <taxon>Bacteria</taxon>
        <taxon>Bacillati</taxon>
        <taxon>Actinomycetota</taxon>
        <taxon>Actinomycetes</taxon>
        <taxon>Micrococcales</taxon>
        <taxon>Micrococcaceae</taxon>
        <taxon>Rothia</taxon>
    </lineage>
</organism>
<dbReference type="EMBL" id="JABZXO010000035">
    <property type="protein sequence ID" value="MBF1658112.1"/>
    <property type="molecule type" value="Genomic_DNA"/>
</dbReference>
<dbReference type="RefSeq" id="WP_303945785.1">
    <property type="nucleotide sequence ID" value="NZ_JABZXO010000035.1"/>
</dbReference>
<gene>
    <name evidence="1" type="ORF">HXO61_09330</name>
</gene>
<evidence type="ECO:0000313" key="1">
    <source>
        <dbReference type="EMBL" id="MBF1658112.1"/>
    </source>
</evidence>